<evidence type="ECO:0000256" key="1">
    <source>
        <dbReference type="SAM" id="MobiDB-lite"/>
    </source>
</evidence>
<feature type="transmembrane region" description="Helical" evidence="2">
    <location>
        <begin position="295"/>
        <end position="315"/>
    </location>
</feature>
<reference evidence="3 4" key="1">
    <citation type="submission" date="2020-05" db="EMBL/GenBank/DDBJ databases">
        <title>Erythrobacter mangrovi sp. nov., isolated from rhizosphere soil of mangrove plant (Kandelia candel).</title>
        <authorList>
            <person name="Ye Y.H."/>
        </authorList>
    </citation>
    <scope>NUCLEOTIDE SEQUENCE [LARGE SCALE GENOMIC DNA]</scope>
    <source>
        <strain evidence="3 4">EB310</strain>
    </source>
</reference>
<feature type="transmembrane region" description="Helical" evidence="2">
    <location>
        <begin position="347"/>
        <end position="365"/>
    </location>
</feature>
<feature type="transmembrane region" description="Helical" evidence="2">
    <location>
        <begin position="825"/>
        <end position="847"/>
    </location>
</feature>
<feature type="compositionally biased region" description="Low complexity" evidence="1">
    <location>
        <begin position="106"/>
        <end position="117"/>
    </location>
</feature>
<feature type="transmembrane region" description="Helical" evidence="2">
    <location>
        <begin position="921"/>
        <end position="939"/>
    </location>
</feature>
<proteinExistence type="predicted"/>
<feature type="transmembrane region" description="Helical" evidence="2">
    <location>
        <begin position="225"/>
        <end position="246"/>
    </location>
</feature>
<dbReference type="PANTHER" id="PTHR38434">
    <property type="entry name" value="BLL2549 PROTEIN"/>
    <property type="match status" value="1"/>
</dbReference>
<feature type="transmembrane region" description="Helical" evidence="2">
    <location>
        <begin position="945"/>
        <end position="962"/>
    </location>
</feature>
<feature type="transmembrane region" description="Helical" evidence="2">
    <location>
        <begin position="776"/>
        <end position="805"/>
    </location>
</feature>
<sequence length="973" mass="103581">MEWLFIFGLAGLVAMLWSRLDKLERRLTALDELQDVAIGQLRDLHRRGIAPPRPPEEDRPLATEPAPEVAPEPAPAPKRVTVPSVSLRRSDGESIRIEPPVPEPSAPETEPEPASAPLRERFQFDFEEIFGRRLPIWAGGVTLAVAGVFLVKYSIERGLITPLLRVIMAFVFGGGLIAGAEAAYRYRDRVADPRVAQALAGAGLATLYAGFYLAGTQYGLIGQGFAFLGLAAVTAGAIALSFRFGLPSAVLGLVGGFAAPALVGGEEANIPLLALYLGLVTGGLTFAGREQRREWMGIAALIGGLGWGAILLLAGDPGVSEIIALGLYFTVLGVLVPAFAASERFEVPIRLAAALVASVQLALLVDQGGYSMLAWGLYLLLGATLAFFGWKQPQMREGNAVAATVALLLVGMWPVQNGLEYFAVTAALTGVFALAPLVHVWRNEERTIDLLQVALVPAAMAALAYGEFGDFFADRIEVTLAAVTLALGAIPAVAAWRIWQRGKDATLAIELCVAALLAMCAIWMVSPAWLAPLAAGLVFAALFVLLRDRSELELRALVWGSAVLTALALFGLDALDIEIARLAGDPDPSLALRSMLRWAAPAAAFVVLAWHEGEKVGRQLAEGTATVFVYGALAQVLPGDALAWTAAALAGGSAFGLPDRPVARYVSIAIALLWSVDPATRWIGTGVVSLFGEPVYVDALPSLRQTALYIIPAIAGLAVLRGQAREWQGIAWRGEWLAALPALVALHIGFKQLFAIETVSAFVEQGMAERTLWESLLLAAGWILSTRFAWAGRLLIAAALAHFLLYSGLLHNPLWDRQAVGATPIANLILAAYAIAVAASLLLHGAFPDRLRPWLDGLVVTLVSFGALTLLRQAFAGNIPMEAAMTQTEDLLRSLLGILLAIGFLLLGSRRVERSWRVGSLVLMVLAVAKVFIVDAAGLEGLLRIASFMALGFSLIGIGWLYSRQLRATPTGV</sequence>
<feature type="transmembrane region" description="Helical" evidence="2">
    <location>
        <begin position="448"/>
        <end position="466"/>
    </location>
</feature>
<feature type="transmembrane region" description="Helical" evidence="2">
    <location>
        <begin position="530"/>
        <end position="546"/>
    </location>
</feature>
<dbReference type="PIRSF" id="PIRSF035905">
    <property type="entry name" value="UCP035905_mp"/>
    <property type="match status" value="1"/>
</dbReference>
<keyword evidence="2" id="KW-0472">Membrane</keyword>
<feature type="transmembrane region" description="Helical" evidence="2">
    <location>
        <begin position="270"/>
        <end position="288"/>
    </location>
</feature>
<feature type="transmembrane region" description="Helical" evidence="2">
    <location>
        <begin position="397"/>
        <end position="415"/>
    </location>
</feature>
<dbReference type="Proteomes" id="UP000504693">
    <property type="component" value="Chromosome"/>
</dbReference>
<dbReference type="Pfam" id="PF10101">
    <property type="entry name" value="DUF2339"/>
    <property type="match status" value="1"/>
</dbReference>
<evidence type="ECO:0000313" key="4">
    <source>
        <dbReference type="Proteomes" id="UP000504693"/>
    </source>
</evidence>
<feature type="transmembrane region" description="Helical" evidence="2">
    <location>
        <begin position="371"/>
        <end position="390"/>
    </location>
</feature>
<feature type="transmembrane region" description="Helical" evidence="2">
    <location>
        <begin position="421"/>
        <end position="441"/>
    </location>
</feature>
<keyword evidence="2" id="KW-0812">Transmembrane</keyword>
<evidence type="ECO:0000256" key="2">
    <source>
        <dbReference type="SAM" id="Phobius"/>
    </source>
</evidence>
<keyword evidence="4" id="KW-1185">Reference proteome</keyword>
<keyword evidence="2" id="KW-1133">Transmembrane helix</keyword>
<feature type="transmembrane region" description="Helical" evidence="2">
    <location>
        <begin position="506"/>
        <end position="524"/>
    </location>
</feature>
<dbReference type="RefSeq" id="WP_173215144.1">
    <property type="nucleotide sequence ID" value="NZ_CP053921.1"/>
</dbReference>
<dbReference type="InterPro" id="IPR019286">
    <property type="entry name" value="DUF2339_TM"/>
</dbReference>
<dbReference type="InterPro" id="IPR014600">
    <property type="entry name" value="UCP035905_mem"/>
</dbReference>
<accession>A0A7D4C5P7</accession>
<feature type="transmembrane region" description="Helical" evidence="2">
    <location>
        <begin position="321"/>
        <end position="340"/>
    </location>
</feature>
<dbReference type="AlphaFoldDB" id="A0A7D4C5P7"/>
<feature type="transmembrane region" description="Helical" evidence="2">
    <location>
        <begin position="163"/>
        <end position="183"/>
    </location>
</feature>
<feature type="transmembrane region" description="Helical" evidence="2">
    <location>
        <begin position="478"/>
        <end position="499"/>
    </location>
</feature>
<feature type="transmembrane region" description="Helical" evidence="2">
    <location>
        <begin position="134"/>
        <end position="151"/>
    </location>
</feature>
<dbReference type="EMBL" id="CP053921">
    <property type="protein sequence ID" value="QKG72085.1"/>
    <property type="molecule type" value="Genomic_DNA"/>
</dbReference>
<evidence type="ECO:0000313" key="3">
    <source>
        <dbReference type="EMBL" id="QKG72085.1"/>
    </source>
</evidence>
<feature type="region of interest" description="Disordered" evidence="1">
    <location>
        <begin position="46"/>
        <end position="117"/>
    </location>
</feature>
<dbReference type="PANTHER" id="PTHR38434:SF1">
    <property type="entry name" value="BLL2549 PROTEIN"/>
    <property type="match status" value="1"/>
</dbReference>
<gene>
    <name evidence="3" type="ORF">HQR01_12310</name>
</gene>
<organism evidence="3 4">
    <name type="scientific">Erythrobacter mangrovi</name>
    <dbReference type="NCBI Taxonomy" id="2739433"/>
    <lineage>
        <taxon>Bacteria</taxon>
        <taxon>Pseudomonadati</taxon>
        <taxon>Pseudomonadota</taxon>
        <taxon>Alphaproteobacteria</taxon>
        <taxon>Sphingomonadales</taxon>
        <taxon>Erythrobacteraceae</taxon>
        <taxon>Erythrobacter/Porphyrobacter group</taxon>
        <taxon>Erythrobacter</taxon>
    </lineage>
</organism>
<name>A0A7D4C5P7_9SPHN</name>
<feature type="transmembrane region" description="Helical" evidence="2">
    <location>
        <begin position="195"/>
        <end position="213"/>
    </location>
</feature>
<protein>
    <submittedName>
        <fullName evidence="3">DUF2339 domain-containing protein</fullName>
    </submittedName>
</protein>
<dbReference type="KEGG" id="emv:HQR01_12310"/>
<feature type="transmembrane region" description="Helical" evidence="2">
    <location>
        <begin position="854"/>
        <end position="871"/>
    </location>
</feature>
<feature type="transmembrane region" description="Helical" evidence="2">
    <location>
        <begin position="891"/>
        <end position="909"/>
    </location>
</feature>